<dbReference type="Pfam" id="PF03841">
    <property type="entry name" value="SelA"/>
    <property type="match status" value="1"/>
</dbReference>
<evidence type="ECO:0000256" key="4">
    <source>
        <dbReference type="ARBA" id="ARBA00022898"/>
    </source>
</evidence>
<dbReference type="AlphaFoldDB" id="A0A1T4KFG5"/>
<dbReference type="UniPathway" id="UPA00906">
    <property type="reaction ID" value="UER00896"/>
</dbReference>
<protein>
    <recommendedName>
        <fullName evidence="8">L-seryl-tRNA(Sec) selenium transferase</fullName>
        <ecNumber evidence="8">2.9.1.1</ecNumber>
    </recommendedName>
    <alternativeName>
        <fullName evidence="8">Selenocysteine synthase</fullName>
        <shortName evidence="8">Sec synthase</shortName>
    </alternativeName>
    <alternativeName>
        <fullName evidence="8">Selenocysteinyl-tRNA(Sec) synthase</fullName>
    </alternativeName>
</protein>
<dbReference type="STRING" id="180163.SAMN02745174_00404"/>
<dbReference type="EC" id="2.9.1.1" evidence="8"/>
<dbReference type="GO" id="GO:0005737">
    <property type="term" value="C:cytoplasm"/>
    <property type="evidence" value="ECO:0007669"/>
    <property type="project" value="UniProtKB-SubCell"/>
</dbReference>
<dbReference type="GO" id="GO:0004125">
    <property type="term" value="F:L-seryl-tRNA(Sec) selenium transferase activity"/>
    <property type="evidence" value="ECO:0007669"/>
    <property type="project" value="UniProtKB-UniRule"/>
</dbReference>
<dbReference type="GO" id="GO:0001514">
    <property type="term" value="P:selenocysteine incorporation"/>
    <property type="evidence" value="ECO:0007669"/>
    <property type="project" value="UniProtKB-UniRule"/>
</dbReference>
<dbReference type="GO" id="GO:0001717">
    <property type="term" value="P:conversion of seryl-tRNAsec to selenocys-tRNAsec"/>
    <property type="evidence" value="ECO:0007669"/>
    <property type="project" value="UniProtKB-UniRule"/>
</dbReference>
<name>A0A1T4KFG5_9FUSO</name>
<comment type="catalytic activity">
    <reaction evidence="8">
        <text>L-seryl-tRNA(Sec) + selenophosphate + H(+) = L-selenocysteinyl-tRNA(Sec) + phosphate</text>
        <dbReference type="Rhea" id="RHEA:22728"/>
        <dbReference type="Rhea" id="RHEA-COMP:9742"/>
        <dbReference type="Rhea" id="RHEA-COMP:9743"/>
        <dbReference type="ChEBI" id="CHEBI:15378"/>
        <dbReference type="ChEBI" id="CHEBI:16144"/>
        <dbReference type="ChEBI" id="CHEBI:43474"/>
        <dbReference type="ChEBI" id="CHEBI:78533"/>
        <dbReference type="ChEBI" id="CHEBI:78573"/>
        <dbReference type="EC" id="2.9.1.1"/>
    </reaction>
</comment>
<keyword evidence="3 8" id="KW-0808">Transferase</keyword>
<keyword evidence="5 8" id="KW-0648">Protein biosynthesis</keyword>
<reference evidence="10 11" key="1">
    <citation type="submission" date="2017-02" db="EMBL/GenBank/DDBJ databases">
        <authorList>
            <person name="Peterson S.W."/>
        </authorList>
    </citation>
    <scope>NUCLEOTIDE SEQUENCE [LARGE SCALE GENOMIC DNA]</scope>
    <source>
        <strain evidence="10 11">ATCC 700028</strain>
    </source>
</reference>
<comment type="pathway">
    <text evidence="8">Aminoacyl-tRNA biosynthesis; selenocysteinyl-tRNA(Sec) biosynthesis; selenocysteinyl-tRNA(Sec) from L-seryl-tRNA(Sec) (bacterial route): step 1/1.</text>
</comment>
<feature type="modified residue" description="N6-(pyridoxal phosphate)lysine" evidence="8 9">
    <location>
        <position position="292"/>
    </location>
</feature>
<keyword evidence="6 8" id="KW-0711">Selenium</keyword>
<dbReference type="SUPFAM" id="SSF53383">
    <property type="entry name" value="PLP-dependent transferases"/>
    <property type="match status" value="1"/>
</dbReference>
<dbReference type="RefSeq" id="WP_078692951.1">
    <property type="nucleotide sequence ID" value="NZ_FUWX01000005.1"/>
</dbReference>
<comment type="function">
    <text evidence="8">Converts seryl-tRNA(Sec) to selenocysteinyl-tRNA(Sec) required for selenoprotein biosynthesis.</text>
</comment>
<evidence type="ECO:0000256" key="9">
    <source>
        <dbReference type="PIRSR" id="PIRSR618319-50"/>
    </source>
</evidence>
<keyword evidence="4 8" id="KW-0663">Pyridoxal phosphate</keyword>
<dbReference type="InterPro" id="IPR015424">
    <property type="entry name" value="PyrdxlP-dep_Trfase"/>
</dbReference>
<dbReference type="InterPro" id="IPR018319">
    <property type="entry name" value="SelA-like"/>
</dbReference>
<comment type="similarity">
    <text evidence="7 8">Belongs to the SelA family.</text>
</comment>
<gene>
    <name evidence="8" type="primary">selA</name>
    <name evidence="10" type="ORF">SAMN02745174_00404</name>
</gene>
<dbReference type="PANTHER" id="PTHR32328:SF0">
    <property type="entry name" value="L-SERYL-TRNA(SEC) SELENIUM TRANSFERASE"/>
    <property type="match status" value="1"/>
</dbReference>
<dbReference type="OrthoDB" id="9787096at2"/>
<evidence type="ECO:0000256" key="7">
    <source>
        <dbReference type="ARBA" id="ARBA00044507"/>
    </source>
</evidence>
<sequence length="455" mass="51399">MNQELFRKLPKVDKLLKLPLFTNLIEKKGYNSVYEGITLSIDSFRNSIMNNSIESLSENDVIEKAMSIIQKKSKNNLKKVINGTGTIIHTNLGRSVFSKKMIENLSHVLSGYNNLEYNLETGERGSRYSHIENLICEITGAEGAVLVNNNAAAVLLCLDEFSKNKEVVVSRGELVEIGGSFRIPDIMRASGSKLVEVGTTNRTHTYDYENVINENTSMLLKVHTSNYKIIGFTEEIKREEIVALGQKYNIITMEDLGSGVLVDFSKYKMKKEPTIFDSLNSGMDIVTFSGDKLLGGPQCGIIIGKKELIQRLKRNQLLRAFRVCKMTLSALEVLLREYKNENYEDIPTLSMIIEPIDNVLLRAQQLQNKFSKTNIVTEILQSKAMIGGGSMPEEVMDSFALSFPEINPIEIEKYLRTCSNPIVGRVQNNRFMLDLKTIFPEDFDTVVETMKKFNQ</sequence>
<keyword evidence="2 8" id="KW-0963">Cytoplasm</keyword>
<proteinExistence type="inferred from homology"/>
<keyword evidence="11" id="KW-1185">Reference proteome</keyword>
<dbReference type="NCBIfam" id="TIGR00474">
    <property type="entry name" value="selA"/>
    <property type="match status" value="1"/>
</dbReference>
<dbReference type="HAMAP" id="MF_00423">
    <property type="entry name" value="SelA"/>
    <property type="match status" value="1"/>
</dbReference>
<comment type="subcellular location">
    <subcellularLocation>
        <location evidence="8">Cytoplasm</location>
    </subcellularLocation>
</comment>
<dbReference type="InterPro" id="IPR004534">
    <property type="entry name" value="SelA_trans"/>
</dbReference>
<evidence type="ECO:0000256" key="5">
    <source>
        <dbReference type="ARBA" id="ARBA00022917"/>
    </source>
</evidence>
<organism evidence="10 11">
    <name type="scientific">Cetobacterium ceti</name>
    <dbReference type="NCBI Taxonomy" id="180163"/>
    <lineage>
        <taxon>Bacteria</taxon>
        <taxon>Fusobacteriati</taxon>
        <taxon>Fusobacteriota</taxon>
        <taxon>Fusobacteriia</taxon>
        <taxon>Fusobacteriales</taxon>
        <taxon>Fusobacteriaceae</taxon>
        <taxon>Cetobacterium</taxon>
    </lineage>
</organism>
<evidence type="ECO:0000313" key="11">
    <source>
        <dbReference type="Proteomes" id="UP000191153"/>
    </source>
</evidence>
<evidence type="ECO:0000256" key="6">
    <source>
        <dbReference type="ARBA" id="ARBA00023266"/>
    </source>
</evidence>
<dbReference type="Gene3D" id="3.40.640.10">
    <property type="entry name" value="Type I PLP-dependent aspartate aminotransferase-like (Major domain)"/>
    <property type="match status" value="1"/>
</dbReference>
<evidence type="ECO:0000256" key="3">
    <source>
        <dbReference type="ARBA" id="ARBA00022679"/>
    </source>
</evidence>
<evidence type="ECO:0000256" key="1">
    <source>
        <dbReference type="ARBA" id="ARBA00001933"/>
    </source>
</evidence>
<comment type="cofactor">
    <cofactor evidence="1 8 9">
        <name>pyridoxal 5'-phosphate</name>
        <dbReference type="ChEBI" id="CHEBI:597326"/>
    </cofactor>
</comment>
<evidence type="ECO:0000256" key="2">
    <source>
        <dbReference type="ARBA" id="ARBA00022490"/>
    </source>
</evidence>
<dbReference type="EMBL" id="FUWX01000005">
    <property type="protein sequence ID" value="SJZ41083.1"/>
    <property type="molecule type" value="Genomic_DNA"/>
</dbReference>
<dbReference type="Proteomes" id="UP000191153">
    <property type="component" value="Unassembled WGS sequence"/>
</dbReference>
<dbReference type="Gene3D" id="3.90.1150.180">
    <property type="match status" value="1"/>
</dbReference>
<dbReference type="PANTHER" id="PTHR32328">
    <property type="entry name" value="L-SERYL-TRNA(SEC) SELENIUM TRANSFERASE"/>
    <property type="match status" value="1"/>
</dbReference>
<dbReference type="InterPro" id="IPR015421">
    <property type="entry name" value="PyrdxlP-dep_Trfase_major"/>
</dbReference>
<accession>A0A1T4KFG5</accession>
<evidence type="ECO:0000313" key="10">
    <source>
        <dbReference type="EMBL" id="SJZ41083.1"/>
    </source>
</evidence>
<evidence type="ECO:0000256" key="8">
    <source>
        <dbReference type="HAMAP-Rule" id="MF_00423"/>
    </source>
</evidence>